<feature type="domain" description="Aspartate/glutamate/uridylate kinase" evidence="10">
    <location>
        <begin position="4"/>
        <end position="235"/>
    </location>
</feature>
<proteinExistence type="inferred from homology"/>
<dbReference type="HAMAP" id="MF_00456">
    <property type="entry name" value="ProB"/>
    <property type="match status" value="1"/>
</dbReference>
<evidence type="ECO:0000313" key="11">
    <source>
        <dbReference type="EMBL" id="KTB01347.1"/>
    </source>
</evidence>
<dbReference type="Pfam" id="PF00696">
    <property type="entry name" value="AA_kinase"/>
    <property type="match status" value="1"/>
</dbReference>
<evidence type="ECO:0000256" key="6">
    <source>
        <dbReference type="ARBA" id="ARBA00022741"/>
    </source>
</evidence>
<keyword evidence="4" id="KW-0641">Proline biosynthesis</keyword>
<dbReference type="InterPro" id="IPR036393">
    <property type="entry name" value="AceGlu_kinase-like_sf"/>
</dbReference>
<keyword evidence="7 11" id="KW-0418">Kinase</keyword>
<dbReference type="PRINTS" id="PR00474">
    <property type="entry name" value="GLU5KINASE"/>
</dbReference>
<evidence type="ECO:0000256" key="3">
    <source>
        <dbReference type="ARBA" id="ARBA00022605"/>
    </source>
</evidence>
<dbReference type="InterPro" id="IPR011529">
    <property type="entry name" value="Glu_5kinase"/>
</dbReference>
<dbReference type="VEuPathDB" id="FungiDB:GWK60_D04059"/>
<dbReference type="InterPro" id="IPR019797">
    <property type="entry name" value="Glutamate_5-kinase_CS"/>
</dbReference>
<dbReference type="FunFam" id="3.40.1160.10:FF:000020">
    <property type="entry name" value="Glutamate 5-kinase"/>
    <property type="match status" value="1"/>
</dbReference>
<evidence type="ECO:0000256" key="2">
    <source>
        <dbReference type="ARBA" id="ARBA00022490"/>
    </source>
</evidence>
<dbReference type="Gene3D" id="2.30.130.10">
    <property type="entry name" value="PUA domain"/>
    <property type="match status" value="1"/>
</dbReference>
<dbReference type="InterPro" id="IPR015947">
    <property type="entry name" value="PUA-like_sf"/>
</dbReference>
<dbReference type="InterPro" id="IPR001057">
    <property type="entry name" value="Glu/AcGlu_kinase"/>
</dbReference>
<accession>A0A0W0ESE9</accession>
<keyword evidence="6" id="KW-0547">Nucleotide-binding</keyword>
<dbReference type="Proteomes" id="UP000054886">
    <property type="component" value="Unassembled WGS sequence"/>
</dbReference>
<keyword evidence="5" id="KW-0808">Transferase</keyword>
<protein>
    <submittedName>
        <fullName evidence="11">Glutamate 5-kinase</fullName>
    </submittedName>
</protein>
<dbReference type="EMBL" id="LLZZ01000131">
    <property type="protein sequence ID" value="KTB01347.1"/>
    <property type="molecule type" value="Genomic_DNA"/>
</dbReference>
<dbReference type="PROSITE" id="PS50890">
    <property type="entry name" value="PUA"/>
    <property type="match status" value="1"/>
</dbReference>
<dbReference type="GO" id="GO:0004349">
    <property type="term" value="F:glutamate 5-kinase activity"/>
    <property type="evidence" value="ECO:0007669"/>
    <property type="project" value="InterPro"/>
</dbReference>
<dbReference type="CDD" id="cd04242">
    <property type="entry name" value="AAK_G5K_ProB"/>
    <property type="match status" value="1"/>
</dbReference>
<reference evidence="11 12" key="1">
    <citation type="submission" date="2015-10" db="EMBL/GenBank/DDBJ databases">
        <title>Draft genomes sequences of Candida glabrata isolates 1A, 1B, 2A, 2B, 3A and 3B.</title>
        <authorList>
            <person name="Haavelsrud O.E."/>
            <person name="Gaustad P."/>
        </authorList>
    </citation>
    <scope>NUCLEOTIDE SEQUENCE [LARGE SCALE GENOMIC DNA]</scope>
    <source>
        <strain evidence="11">910700640</strain>
    </source>
</reference>
<keyword evidence="3" id="KW-0028">Amino-acid biosynthesis</keyword>
<dbReference type="InterPro" id="IPR005715">
    <property type="entry name" value="Glu_5kinase/COase_Synthase"/>
</dbReference>
<sequence length="485" mass="53269">MSQTIVIKLGTSSLVDEKTREPKLSIMTQVVETVIQLKRQGHKVVIVSSGGIAVGLNAMEMDKKPTDLAEIQAIAAIGQGRLIGRWSMLFQQYGEKIAQILITRNDILGWTQYKNAQNTILQLLEMGVVPIVNENDTLSISEIKFGDNDTLSAITAALVSADHLFLLTDVDCLYTENPRTNPDAKPIVIVPNMDQGVPGVDTSNADAGSSVGTGGMRTKLIAADLATNAGVNTIIMKSDAPSNVKHIVDYLVKYPKKVLYDDNKSSREQSSEPLSLDQLKNHPYGKGGVISPPKSEEDLLSLQDAELKEIKERNVPLHTVFLAKDIDHHLKNREFWILHGLVTKGVLIIDEDAYNTLTNESGDEEHVSEAYVSEVEDDEMSEVDQDHGLLPKDVIEVKGSFHELECVDIKVGKRLPNGKLDPDAPLEYVGRARCNFTSVELNRIKGLPVDRVQDVLGYDVSEYVAHKDNLAFPPSASSVSLQLKT</sequence>
<gene>
    <name evidence="11" type="ORF">AO440_000778</name>
</gene>
<dbReference type="GO" id="GO:1901607">
    <property type="term" value="P:alpha-amino acid biosynthetic process"/>
    <property type="evidence" value="ECO:0007669"/>
    <property type="project" value="UniProtKB-ARBA"/>
</dbReference>
<evidence type="ECO:0000256" key="9">
    <source>
        <dbReference type="ARBA" id="ARBA00061601"/>
    </source>
</evidence>
<keyword evidence="8" id="KW-0067">ATP-binding</keyword>
<dbReference type="VEuPathDB" id="FungiDB:GW608_D04059"/>
<dbReference type="InterPro" id="IPR041739">
    <property type="entry name" value="G5K_ProB"/>
</dbReference>
<dbReference type="AlphaFoldDB" id="A0A0W0ESE9"/>
<dbReference type="NCBIfam" id="TIGR01027">
    <property type="entry name" value="proB"/>
    <property type="match status" value="1"/>
</dbReference>
<dbReference type="SUPFAM" id="SSF88697">
    <property type="entry name" value="PUA domain-like"/>
    <property type="match status" value="1"/>
</dbReference>
<comment type="caution">
    <text evidence="11">The sequence shown here is derived from an EMBL/GenBank/DDBJ whole genome shotgun (WGS) entry which is preliminary data.</text>
</comment>
<evidence type="ECO:0000259" key="10">
    <source>
        <dbReference type="Pfam" id="PF00696"/>
    </source>
</evidence>
<dbReference type="CDD" id="cd21157">
    <property type="entry name" value="PUA_G5K"/>
    <property type="match status" value="1"/>
</dbReference>
<dbReference type="PIRSF" id="PIRSF000729">
    <property type="entry name" value="GK"/>
    <property type="match status" value="1"/>
</dbReference>
<comment type="subcellular location">
    <subcellularLocation>
        <location evidence="1">Cytoplasm</location>
    </subcellularLocation>
</comment>
<dbReference type="SUPFAM" id="SSF53633">
    <property type="entry name" value="Carbamate kinase-like"/>
    <property type="match status" value="1"/>
</dbReference>
<evidence type="ECO:0000313" key="12">
    <source>
        <dbReference type="Proteomes" id="UP000054886"/>
    </source>
</evidence>
<dbReference type="VEuPathDB" id="FungiDB:CAGL0D03894g"/>
<dbReference type="InterPro" id="IPR001048">
    <property type="entry name" value="Asp/Glu/Uridylate_kinase"/>
</dbReference>
<keyword evidence="2" id="KW-0963">Cytoplasm</keyword>
<dbReference type="OMA" id="ELACEGW"/>
<dbReference type="OrthoDB" id="409889at2759"/>
<dbReference type="Gene3D" id="3.40.1160.10">
    <property type="entry name" value="Acetylglutamate kinase-like"/>
    <property type="match status" value="2"/>
</dbReference>
<dbReference type="FunFam" id="2.30.130.10:FF:000008">
    <property type="entry name" value="Glutamate 5-kinase"/>
    <property type="match status" value="1"/>
</dbReference>
<dbReference type="PhylomeDB" id="A0A0W0ESE9"/>
<dbReference type="VEuPathDB" id="FungiDB:B1J91_D03894g"/>
<dbReference type="InterPro" id="IPR036974">
    <property type="entry name" value="PUA_sf"/>
</dbReference>
<dbReference type="PANTHER" id="PTHR43654:SF3">
    <property type="entry name" value="GLUTAMATE 5-KINASE"/>
    <property type="match status" value="1"/>
</dbReference>
<name>A0A0W0ESE9_CANGB</name>
<dbReference type="GO" id="GO:0003723">
    <property type="term" value="F:RNA binding"/>
    <property type="evidence" value="ECO:0007669"/>
    <property type="project" value="InterPro"/>
</dbReference>
<organism evidence="11 12">
    <name type="scientific">Candida glabrata</name>
    <name type="common">Yeast</name>
    <name type="synonym">Torulopsis glabrata</name>
    <dbReference type="NCBI Taxonomy" id="5478"/>
    <lineage>
        <taxon>Eukaryota</taxon>
        <taxon>Fungi</taxon>
        <taxon>Dikarya</taxon>
        <taxon>Ascomycota</taxon>
        <taxon>Saccharomycotina</taxon>
        <taxon>Saccharomycetes</taxon>
        <taxon>Saccharomycetales</taxon>
        <taxon>Saccharomycetaceae</taxon>
        <taxon>Nakaseomyces</taxon>
    </lineage>
</organism>
<evidence type="ECO:0000256" key="8">
    <source>
        <dbReference type="ARBA" id="ARBA00022840"/>
    </source>
</evidence>
<evidence type="ECO:0000256" key="1">
    <source>
        <dbReference type="ARBA" id="ARBA00004496"/>
    </source>
</evidence>
<comment type="similarity">
    <text evidence="9">Belongs to the glutamate 5-kinase family.</text>
</comment>
<evidence type="ECO:0000256" key="7">
    <source>
        <dbReference type="ARBA" id="ARBA00022777"/>
    </source>
</evidence>
<dbReference type="PANTHER" id="PTHR43654">
    <property type="entry name" value="GLUTAMATE 5-KINASE"/>
    <property type="match status" value="1"/>
</dbReference>
<dbReference type="GO" id="GO:0005524">
    <property type="term" value="F:ATP binding"/>
    <property type="evidence" value="ECO:0007669"/>
    <property type="project" value="UniProtKB-KW"/>
</dbReference>
<dbReference type="VEuPathDB" id="FungiDB:GVI51_D03839"/>
<evidence type="ECO:0000256" key="5">
    <source>
        <dbReference type="ARBA" id="ARBA00022679"/>
    </source>
</evidence>
<dbReference type="PROSITE" id="PS00902">
    <property type="entry name" value="GLUTAMATE_5_KINASE"/>
    <property type="match status" value="1"/>
</dbReference>
<dbReference type="GO" id="GO:0005829">
    <property type="term" value="C:cytosol"/>
    <property type="evidence" value="ECO:0007669"/>
    <property type="project" value="TreeGrafter"/>
</dbReference>
<evidence type="ECO:0000256" key="4">
    <source>
        <dbReference type="ARBA" id="ARBA00022650"/>
    </source>
</evidence>